<keyword evidence="2" id="KW-0732">Signal</keyword>
<dbReference type="PANTHER" id="PTHR43649:SF12">
    <property type="entry name" value="DIACETYLCHITOBIOSE BINDING PROTEIN DASA"/>
    <property type="match status" value="1"/>
</dbReference>
<dbReference type="Pfam" id="PF01547">
    <property type="entry name" value="SBP_bac_1"/>
    <property type="match status" value="1"/>
</dbReference>
<comment type="caution">
    <text evidence="3">The sequence shown here is derived from an EMBL/GenBank/DDBJ whole genome shotgun (WGS) entry which is preliminary data.</text>
</comment>
<organism evidence="3 4">
    <name type="scientific">Paenibacillus sedimenti</name>
    <dbReference type="NCBI Taxonomy" id="2770274"/>
    <lineage>
        <taxon>Bacteria</taxon>
        <taxon>Bacillati</taxon>
        <taxon>Bacillota</taxon>
        <taxon>Bacilli</taxon>
        <taxon>Bacillales</taxon>
        <taxon>Paenibacillaceae</taxon>
        <taxon>Paenibacillus</taxon>
    </lineage>
</organism>
<evidence type="ECO:0000256" key="2">
    <source>
        <dbReference type="SAM" id="SignalP"/>
    </source>
</evidence>
<feature type="signal peptide" evidence="2">
    <location>
        <begin position="1"/>
        <end position="20"/>
    </location>
</feature>
<feature type="compositionally biased region" description="Low complexity" evidence="1">
    <location>
        <begin position="35"/>
        <end position="45"/>
    </location>
</feature>
<feature type="region of interest" description="Disordered" evidence="1">
    <location>
        <begin position="26"/>
        <end position="45"/>
    </location>
</feature>
<keyword evidence="4" id="KW-1185">Reference proteome</keyword>
<dbReference type="RefSeq" id="WP_188178037.1">
    <property type="nucleotide sequence ID" value="NZ_JACVVD010000017.1"/>
</dbReference>
<reference evidence="3" key="1">
    <citation type="submission" date="2020-09" db="EMBL/GenBank/DDBJ databases">
        <title>Draft Genome Sequence of Paenibacillus sp. WST5.</title>
        <authorList>
            <person name="Bao Z."/>
        </authorList>
    </citation>
    <scope>NUCLEOTIDE SEQUENCE</scope>
    <source>
        <strain evidence="3">WST5</strain>
    </source>
</reference>
<sequence length="435" mass="47906">MSKKSLGVITSSVLIMSLLAGCASGSKPEATNANSTDKAASTAAPASSKPVTLNILQYAPEMTDAMHHLADEYHKQNPNVTIDITIHQDDYPTLLKTRINSGDIPDIFMSGAYNDNKTYKDYAYDLSKEDFMKNIADSAKTGVTLDGKVLGYPFILQSHSFIYNKKLFAEAGITELPKTFSQLEEAAKKLQAKGIIPFSNGYKEWWVLEQTFTQVMSSMGGDYAAAFADIHAGKKKLSDIPAAMNIFDLLDITTKYGNPKPLETDFNAQVNLFAQGKAAIMHQGTWAEESIRKINKDLDIGFMAGPVGEDGSKAGLMVDSNIVYRINKDSKNLNEVLKFFNWLTTSDYGKKFVPAETKQISTIKDAPFPDAQLAKETSEFVKNGVTYPWVKGYWPDGYEQKAGEILQKYVGGAATRDQVKDDLDKTWAKLAKAAQ</sequence>
<dbReference type="AlphaFoldDB" id="A0A926KUA2"/>
<dbReference type="EMBL" id="JACVVD010000017">
    <property type="protein sequence ID" value="MBD0384259.1"/>
    <property type="molecule type" value="Genomic_DNA"/>
</dbReference>
<dbReference type="InterPro" id="IPR050490">
    <property type="entry name" value="Bact_solute-bd_prot1"/>
</dbReference>
<dbReference type="PANTHER" id="PTHR43649">
    <property type="entry name" value="ARABINOSE-BINDING PROTEIN-RELATED"/>
    <property type="match status" value="1"/>
</dbReference>
<evidence type="ECO:0000256" key="1">
    <source>
        <dbReference type="SAM" id="MobiDB-lite"/>
    </source>
</evidence>
<protein>
    <submittedName>
        <fullName evidence="3">Extracellular solute-binding protein</fullName>
    </submittedName>
</protein>
<dbReference type="Proteomes" id="UP000650466">
    <property type="component" value="Unassembled WGS sequence"/>
</dbReference>
<gene>
    <name evidence="3" type="ORF">ICC18_29860</name>
</gene>
<dbReference type="SUPFAM" id="SSF53850">
    <property type="entry name" value="Periplasmic binding protein-like II"/>
    <property type="match status" value="1"/>
</dbReference>
<evidence type="ECO:0000313" key="4">
    <source>
        <dbReference type="Proteomes" id="UP000650466"/>
    </source>
</evidence>
<dbReference type="PROSITE" id="PS51257">
    <property type="entry name" value="PROKAR_LIPOPROTEIN"/>
    <property type="match status" value="1"/>
</dbReference>
<feature type="chain" id="PRO_5039433294" evidence="2">
    <location>
        <begin position="21"/>
        <end position="435"/>
    </location>
</feature>
<proteinExistence type="predicted"/>
<dbReference type="Gene3D" id="3.40.190.10">
    <property type="entry name" value="Periplasmic binding protein-like II"/>
    <property type="match status" value="2"/>
</dbReference>
<accession>A0A926KUA2</accession>
<evidence type="ECO:0000313" key="3">
    <source>
        <dbReference type="EMBL" id="MBD0384259.1"/>
    </source>
</evidence>
<dbReference type="InterPro" id="IPR006059">
    <property type="entry name" value="SBP"/>
</dbReference>
<name>A0A926KUA2_9BACL</name>